<proteinExistence type="predicted"/>
<accession>A0A251YRZ1</accession>
<dbReference type="EMBL" id="MDJY01000021">
    <property type="protein sequence ID" value="OUE26838.1"/>
    <property type="molecule type" value="Genomic_DNA"/>
</dbReference>
<dbReference type="RefSeq" id="WP_086516610.1">
    <property type="nucleotide sequence ID" value="NZ_MDJY01000021.1"/>
</dbReference>
<evidence type="ECO:0000313" key="2">
    <source>
        <dbReference type="EMBL" id="OUE26838.1"/>
    </source>
</evidence>
<sequence>MRGALTARERHLAAEIAAHDWAAAPFRAGGAARGRPGDEAGDDPRLAPEQAERVRANVMWVVAQCLGYEDPELPHDAFAAACGVTRDYRCTPFGGPSTIVREGLRIGVDGAYDVPGSTPAPPRGPA</sequence>
<name>A0A251YRZ1_9MICO</name>
<feature type="region of interest" description="Disordered" evidence="1">
    <location>
        <begin position="28"/>
        <end position="50"/>
    </location>
</feature>
<feature type="compositionally biased region" description="Basic and acidic residues" evidence="1">
    <location>
        <begin position="35"/>
        <end position="50"/>
    </location>
</feature>
<evidence type="ECO:0000313" key="3">
    <source>
        <dbReference type="Proteomes" id="UP000195011"/>
    </source>
</evidence>
<dbReference type="AlphaFoldDB" id="A0A251YRZ1"/>
<comment type="caution">
    <text evidence="2">The sequence shown here is derived from an EMBL/GenBank/DDBJ whole genome shotgun (WGS) entry which is preliminary data.</text>
</comment>
<reference evidence="2 3" key="1">
    <citation type="submission" date="2016-08" db="EMBL/GenBank/DDBJ databases">
        <title>Genome sequence of Clavibacter michiganensis spp strain CFBP8017.</title>
        <authorList>
            <person name="Thapa S.P."/>
            <person name="Coaker G."/>
            <person name="Jacques M.-A."/>
        </authorList>
    </citation>
    <scope>NUCLEOTIDE SEQUENCE [LARGE SCALE GENOMIC DNA]</scope>
    <source>
        <strain evidence="2">CFBP8017</strain>
    </source>
</reference>
<gene>
    <name evidence="2" type="ORF">BFL36_03450</name>
</gene>
<protein>
    <submittedName>
        <fullName evidence="2">Uncharacterized protein</fullName>
    </submittedName>
</protein>
<organism evidence="2 3">
    <name type="scientific">Clavibacter michiganensis</name>
    <dbReference type="NCBI Taxonomy" id="28447"/>
    <lineage>
        <taxon>Bacteria</taxon>
        <taxon>Bacillati</taxon>
        <taxon>Actinomycetota</taxon>
        <taxon>Actinomycetes</taxon>
        <taxon>Micrococcales</taxon>
        <taxon>Microbacteriaceae</taxon>
        <taxon>Clavibacter</taxon>
    </lineage>
</organism>
<evidence type="ECO:0000256" key="1">
    <source>
        <dbReference type="SAM" id="MobiDB-lite"/>
    </source>
</evidence>
<dbReference type="Proteomes" id="UP000195011">
    <property type="component" value="Unassembled WGS sequence"/>
</dbReference>